<comment type="caution">
    <text evidence="1">The sequence shown here is derived from an EMBL/GenBank/DDBJ whole genome shotgun (WGS) entry which is preliminary data.</text>
</comment>
<protein>
    <submittedName>
        <fullName evidence="1">Chorismate synthase</fullName>
    </submittedName>
</protein>
<reference evidence="1 2" key="1">
    <citation type="submission" date="2020-02" db="EMBL/GenBank/DDBJ databases">
        <title>Whole-genome analyses of novel actinobacteria.</title>
        <authorList>
            <person name="Sahin N."/>
        </authorList>
    </citation>
    <scope>NUCLEOTIDE SEQUENCE [LARGE SCALE GENOMIC DNA]</scope>
    <source>
        <strain evidence="1 2">A7024</strain>
    </source>
</reference>
<gene>
    <name evidence="1" type="ORF">G5C51_34765</name>
</gene>
<dbReference type="RefSeq" id="WP_165243610.1">
    <property type="nucleotide sequence ID" value="NZ_JAAKZV010000253.1"/>
</dbReference>
<dbReference type="InterPro" id="IPR049457">
    <property type="entry name" value="Emfourin"/>
</dbReference>
<dbReference type="Pfam" id="PF20242">
    <property type="entry name" value="Emfourin"/>
    <property type="match status" value="1"/>
</dbReference>
<proteinExistence type="predicted"/>
<dbReference type="AlphaFoldDB" id="A0A6G4U9Y3"/>
<name>A0A6G4U9Y3_9ACTN</name>
<accession>A0A6G4U9Y3</accession>
<evidence type="ECO:0000313" key="1">
    <source>
        <dbReference type="EMBL" id="NGN69039.1"/>
    </source>
</evidence>
<dbReference type="Proteomes" id="UP000481583">
    <property type="component" value="Unassembled WGS sequence"/>
</dbReference>
<evidence type="ECO:0000313" key="2">
    <source>
        <dbReference type="Proteomes" id="UP000481583"/>
    </source>
</evidence>
<dbReference type="EMBL" id="JAAKZV010000253">
    <property type="protein sequence ID" value="NGN69039.1"/>
    <property type="molecule type" value="Genomic_DNA"/>
</dbReference>
<sequence length="88" mass="9309">MRISVKRTGGFGGIPRHRTLETAGRADAVGLQALARQAIEAGRQAPPVGVPDGFTYELTVDGRTVYCADPRLTDAQRALITAVMKEGG</sequence>
<keyword evidence="2" id="KW-1185">Reference proteome</keyword>
<organism evidence="1 2">
    <name type="scientific">Streptomyces coryli</name>
    <dbReference type="NCBI Taxonomy" id="1128680"/>
    <lineage>
        <taxon>Bacteria</taxon>
        <taxon>Bacillati</taxon>
        <taxon>Actinomycetota</taxon>
        <taxon>Actinomycetes</taxon>
        <taxon>Kitasatosporales</taxon>
        <taxon>Streptomycetaceae</taxon>
        <taxon>Streptomyces</taxon>
    </lineage>
</organism>